<evidence type="ECO:0000259" key="4">
    <source>
        <dbReference type="PROSITE" id="PS50994"/>
    </source>
</evidence>
<proteinExistence type="predicted"/>
<feature type="region of interest" description="Disordered" evidence="2">
    <location>
        <begin position="1"/>
        <end position="55"/>
    </location>
</feature>
<feature type="domain" description="Integrase catalytic" evidence="4">
    <location>
        <begin position="153"/>
        <end position="228"/>
    </location>
</feature>
<dbReference type="EMBL" id="SSTE01011829">
    <property type="protein sequence ID" value="KAA0050416.1"/>
    <property type="molecule type" value="Genomic_DNA"/>
</dbReference>
<dbReference type="SUPFAM" id="SSF53098">
    <property type="entry name" value="Ribonuclease H-like"/>
    <property type="match status" value="1"/>
</dbReference>
<comment type="caution">
    <text evidence="5">The sequence shown here is derived from an EMBL/GenBank/DDBJ whole genome shotgun (WGS) entry which is preliminary data.</text>
</comment>
<dbReference type="InterPro" id="IPR036875">
    <property type="entry name" value="Znf_CCHC_sf"/>
</dbReference>
<dbReference type="Gene3D" id="4.10.60.10">
    <property type="entry name" value="Zinc finger, CCHC-type"/>
    <property type="match status" value="1"/>
</dbReference>
<keyword evidence="1" id="KW-0479">Metal-binding</keyword>
<dbReference type="InterPro" id="IPR036397">
    <property type="entry name" value="RNaseH_sf"/>
</dbReference>
<dbReference type="PANTHER" id="PTHR42648:SF27">
    <property type="entry name" value="RNA-DIRECTED DNA POLYMERASE"/>
    <property type="match status" value="1"/>
</dbReference>
<protein>
    <submittedName>
        <fullName evidence="5">Gag/pol protein</fullName>
    </submittedName>
</protein>
<dbReference type="AlphaFoldDB" id="A0A5A7U8A3"/>
<sequence>MGKGKQVEANVATTKRKFSRGSSSKTNVGLSKLNRQVKKKEMGKTPKQNNGKKAAEKGKCYHCGQNGYWLRNCPKYLAEKKAEKEAQEGKITLKAGTGEMVSAKAVEELKLYFGNRYIILKNVLYGHVYLICHKSNSLEMFKKYKAEVENEIEHGIQSQLSAPNTPQHNGVSERRIRTFLNMVCSMMSFAQLPDSFSGYALEIVVHILNNVPSKSVSETPYELWKWRKES</sequence>
<name>A0A5A7U8A3_CUCMM</name>
<evidence type="ECO:0000259" key="3">
    <source>
        <dbReference type="PROSITE" id="PS50158"/>
    </source>
</evidence>
<dbReference type="PANTHER" id="PTHR42648">
    <property type="entry name" value="TRANSPOSASE, PUTATIVE-RELATED"/>
    <property type="match status" value="1"/>
</dbReference>
<reference evidence="5 6" key="1">
    <citation type="submission" date="2019-08" db="EMBL/GenBank/DDBJ databases">
        <title>Draft genome sequences of two oriental melons (Cucumis melo L. var makuwa).</title>
        <authorList>
            <person name="Kwon S.-Y."/>
        </authorList>
    </citation>
    <scope>NUCLEOTIDE SEQUENCE [LARGE SCALE GENOMIC DNA]</scope>
    <source>
        <strain evidence="6">cv. SW 3</strain>
        <tissue evidence="5">Leaf</tissue>
    </source>
</reference>
<keyword evidence="1" id="KW-0862">Zinc</keyword>
<evidence type="ECO:0000313" key="5">
    <source>
        <dbReference type="EMBL" id="KAA0050416.1"/>
    </source>
</evidence>
<dbReference type="InterPro" id="IPR001878">
    <property type="entry name" value="Znf_CCHC"/>
</dbReference>
<dbReference type="OrthoDB" id="7691805at2759"/>
<dbReference type="PROSITE" id="PS50158">
    <property type="entry name" value="ZF_CCHC"/>
    <property type="match status" value="1"/>
</dbReference>
<gene>
    <name evidence="5" type="ORF">E6C27_scaffold175G00020</name>
</gene>
<dbReference type="InterPro" id="IPR001584">
    <property type="entry name" value="Integrase_cat-core"/>
</dbReference>
<feature type="compositionally biased region" description="Polar residues" evidence="2">
    <location>
        <begin position="20"/>
        <end position="29"/>
    </location>
</feature>
<dbReference type="InterPro" id="IPR012337">
    <property type="entry name" value="RNaseH-like_sf"/>
</dbReference>
<dbReference type="Proteomes" id="UP000321393">
    <property type="component" value="Unassembled WGS sequence"/>
</dbReference>
<dbReference type="GO" id="GO:0008270">
    <property type="term" value="F:zinc ion binding"/>
    <property type="evidence" value="ECO:0007669"/>
    <property type="project" value="UniProtKB-KW"/>
</dbReference>
<feature type="domain" description="CCHC-type" evidence="3">
    <location>
        <begin position="59"/>
        <end position="75"/>
    </location>
</feature>
<dbReference type="Gene3D" id="3.30.420.10">
    <property type="entry name" value="Ribonuclease H-like superfamily/Ribonuclease H"/>
    <property type="match status" value="1"/>
</dbReference>
<dbReference type="GO" id="GO:0015074">
    <property type="term" value="P:DNA integration"/>
    <property type="evidence" value="ECO:0007669"/>
    <property type="project" value="InterPro"/>
</dbReference>
<dbReference type="GO" id="GO:0003676">
    <property type="term" value="F:nucleic acid binding"/>
    <property type="evidence" value="ECO:0007669"/>
    <property type="project" value="InterPro"/>
</dbReference>
<evidence type="ECO:0000256" key="2">
    <source>
        <dbReference type="SAM" id="MobiDB-lite"/>
    </source>
</evidence>
<evidence type="ECO:0000313" key="6">
    <source>
        <dbReference type="Proteomes" id="UP000321393"/>
    </source>
</evidence>
<keyword evidence="1" id="KW-0863">Zinc-finger</keyword>
<dbReference type="InterPro" id="IPR039537">
    <property type="entry name" value="Retrotran_Ty1/copia-like"/>
</dbReference>
<organism evidence="5 6">
    <name type="scientific">Cucumis melo var. makuwa</name>
    <name type="common">Oriental melon</name>
    <dbReference type="NCBI Taxonomy" id="1194695"/>
    <lineage>
        <taxon>Eukaryota</taxon>
        <taxon>Viridiplantae</taxon>
        <taxon>Streptophyta</taxon>
        <taxon>Embryophyta</taxon>
        <taxon>Tracheophyta</taxon>
        <taxon>Spermatophyta</taxon>
        <taxon>Magnoliopsida</taxon>
        <taxon>eudicotyledons</taxon>
        <taxon>Gunneridae</taxon>
        <taxon>Pentapetalae</taxon>
        <taxon>rosids</taxon>
        <taxon>fabids</taxon>
        <taxon>Cucurbitales</taxon>
        <taxon>Cucurbitaceae</taxon>
        <taxon>Benincaseae</taxon>
        <taxon>Cucumis</taxon>
    </lineage>
</organism>
<evidence type="ECO:0000256" key="1">
    <source>
        <dbReference type="PROSITE-ProRule" id="PRU00047"/>
    </source>
</evidence>
<accession>A0A5A7U8A3</accession>
<dbReference type="PROSITE" id="PS50994">
    <property type="entry name" value="INTEGRASE"/>
    <property type="match status" value="1"/>
</dbReference>
<dbReference type="SUPFAM" id="SSF57756">
    <property type="entry name" value="Retrovirus zinc finger-like domains"/>
    <property type="match status" value="1"/>
</dbReference>